<keyword evidence="6" id="KW-0418">Kinase</keyword>
<dbReference type="InterPro" id="IPR005543">
    <property type="entry name" value="PASTA_dom"/>
</dbReference>
<keyword evidence="3" id="KW-0808">Transferase</keyword>
<evidence type="ECO:0000259" key="13">
    <source>
        <dbReference type="PROSITE" id="PS51178"/>
    </source>
</evidence>
<feature type="domain" description="PASTA" evidence="13">
    <location>
        <begin position="509"/>
        <end position="575"/>
    </location>
</feature>
<feature type="domain" description="PASTA" evidence="13">
    <location>
        <begin position="442"/>
        <end position="508"/>
    </location>
</feature>
<dbReference type="Pfam" id="PF03793">
    <property type="entry name" value="PASTA"/>
    <property type="match status" value="5"/>
</dbReference>
<feature type="region of interest" description="Disordered" evidence="10">
    <location>
        <begin position="610"/>
        <end position="629"/>
    </location>
</feature>
<dbReference type="InterPro" id="IPR008271">
    <property type="entry name" value="Ser/Thr_kinase_AS"/>
</dbReference>
<comment type="caution">
    <text evidence="14">The sequence shown here is derived from an EMBL/GenBank/DDBJ whole genome shotgun (WGS) entry which is preliminary data.</text>
</comment>
<evidence type="ECO:0000313" key="14">
    <source>
        <dbReference type="EMBL" id="MBI9000876.1"/>
    </source>
</evidence>
<feature type="domain" description="Protein kinase" evidence="12">
    <location>
        <begin position="14"/>
        <end position="270"/>
    </location>
</feature>
<accession>A0ABS0VWX7</accession>
<evidence type="ECO:0000256" key="1">
    <source>
        <dbReference type="ARBA" id="ARBA00012513"/>
    </source>
</evidence>
<dbReference type="SMART" id="SM00220">
    <property type="entry name" value="S_TKc"/>
    <property type="match status" value="1"/>
</dbReference>
<comment type="catalytic activity">
    <reaction evidence="8">
        <text>L-threonyl-[protein] + ATP = O-phospho-L-threonyl-[protein] + ADP + H(+)</text>
        <dbReference type="Rhea" id="RHEA:46608"/>
        <dbReference type="Rhea" id="RHEA-COMP:11060"/>
        <dbReference type="Rhea" id="RHEA-COMP:11605"/>
        <dbReference type="ChEBI" id="CHEBI:15378"/>
        <dbReference type="ChEBI" id="CHEBI:30013"/>
        <dbReference type="ChEBI" id="CHEBI:30616"/>
        <dbReference type="ChEBI" id="CHEBI:61977"/>
        <dbReference type="ChEBI" id="CHEBI:456216"/>
        <dbReference type="EC" id="2.7.11.1"/>
    </reaction>
</comment>
<evidence type="ECO:0000256" key="10">
    <source>
        <dbReference type="SAM" id="MobiDB-lite"/>
    </source>
</evidence>
<evidence type="ECO:0000256" key="5">
    <source>
        <dbReference type="ARBA" id="ARBA00022741"/>
    </source>
</evidence>
<keyword evidence="11" id="KW-1133">Transmembrane helix</keyword>
<protein>
    <recommendedName>
        <fullName evidence="1">non-specific serine/threonine protein kinase</fullName>
        <ecNumber evidence="1">2.7.11.1</ecNumber>
    </recommendedName>
</protein>
<comment type="catalytic activity">
    <reaction evidence="9">
        <text>L-seryl-[protein] + ATP = O-phospho-L-seryl-[protein] + ADP + H(+)</text>
        <dbReference type="Rhea" id="RHEA:17989"/>
        <dbReference type="Rhea" id="RHEA-COMP:9863"/>
        <dbReference type="Rhea" id="RHEA-COMP:11604"/>
        <dbReference type="ChEBI" id="CHEBI:15378"/>
        <dbReference type="ChEBI" id="CHEBI:29999"/>
        <dbReference type="ChEBI" id="CHEBI:30616"/>
        <dbReference type="ChEBI" id="CHEBI:83421"/>
        <dbReference type="ChEBI" id="CHEBI:456216"/>
        <dbReference type="EC" id="2.7.11.1"/>
    </reaction>
</comment>
<keyword evidence="4" id="KW-0677">Repeat</keyword>
<keyword evidence="5" id="KW-0547">Nucleotide-binding</keyword>
<keyword evidence="15" id="KW-1185">Reference proteome</keyword>
<dbReference type="PANTHER" id="PTHR43289:SF6">
    <property type="entry name" value="SERINE_THREONINE-PROTEIN KINASE NEKL-3"/>
    <property type="match status" value="1"/>
</dbReference>
<evidence type="ECO:0000256" key="4">
    <source>
        <dbReference type="ARBA" id="ARBA00022737"/>
    </source>
</evidence>
<dbReference type="PROSITE" id="PS00108">
    <property type="entry name" value="PROTEIN_KINASE_ST"/>
    <property type="match status" value="1"/>
</dbReference>
<evidence type="ECO:0000256" key="7">
    <source>
        <dbReference type="ARBA" id="ARBA00022840"/>
    </source>
</evidence>
<sequence length="770" mass="80443">MTQLDIGEVLEGRYRIDTPIARGGMSTVYRCVDLRLGRSVAAKVMDERYAGDRVFRNRFRREARSMAQLSDPCLVNVYDTSADGGHVFLIMELITGGTLRELLAERGPMPPHAATAVMRSVLTGLSVAHGAGMVHRDIKPDNILINADGQVKLADFGLVRAAAASPATGDKIIGTASYLSPEQVENAEIGPASDVYSAGIVLFELLTGQTPFTGEDDTARAYARLTEDVPPPSSRIDGVPRLFDELVATATSRSPADRFSDAGEFLEALEDVAAELGLAAFRVPAPQNSAAHRATGFIDMPTDMFTGAISTPGDPEATVVTERPDAGAETTQLPPLDSPSDETRMLPQVPEPHPEPGETAFLPHQDSPTAVAPGAPAVPVQFPPPVPAVDDPLFTNREPTHGDRVHFRPAVTSGSKLGLLAWLSVVAIATIAIAVGAWWYGSGRYGEVPQVLGMDPATATATVTEAGFEPVSRSVYDDTVPFDQVVGTDPPGAQRVPRGEPVSVLVSLGAPTVPALPTDHDAGRFRAALTERTLNWGDGEAVYSDDVPAGGVVTTEPPSGATVSVDGTVTVHLSKGPAPVKVPRISGMPGGEARAALERAGFAVAATDEEFSPEVDEGDAIATDPPAGSTLKRGSEVTLIVSNALTVPDVVGLSEDEALGELSAAGFSVGEVTRSDLVGATAHAVMDVSPKPGARVNPADPRVNLLVAKKVNVPFLIGKRTDEARKLLDEAGLPYTGLDGTSDGARVVTQSPAGNRDVSPGTTVKLRTVG</sequence>
<dbReference type="SUPFAM" id="SSF56112">
    <property type="entry name" value="Protein kinase-like (PK-like)"/>
    <property type="match status" value="1"/>
</dbReference>
<evidence type="ECO:0000256" key="9">
    <source>
        <dbReference type="ARBA" id="ARBA00048679"/>
    </source>
</evidence>
<keyword evidence="2" id="KW-0723">Serine/threonine-protein kinase</keyword>
<evidence type="ECO:0000256" key="2">
    <source>
        <dbReference type="ARBA" id="ARBA00022527"/>
    </source>
</evidence>
<gene>
    <name evidence="14" type="ORF">JDV76_07835</name>
</gene>
<dbReference type="CDD" id="cd06577">
    <property type="entry name" value="PASTA_pknB"/>
    <property type="match status" value="5"/>
</dbReference>
<evidence type="ECO:0000256" key="11">
    <source>
        <dbReference type="SAM" id="Phobius"/>
    </source>
</evidence>
<feature type="region of interest" description="Disordered" evidence="10">
    <location>
        <begin position="750"/>
        <end position="770"/>
    </location>
</feature>
<dbReference type="Proteomes" id="UP000625574">
    <property type="component" value="Unassembled WGS sequence"/>
</dbReference>
<dbReference type="Gene3D" id="3.30.200.20">
    <property type="entry name" value="Phosphorylase Kinase, domain 1"/>
    <property type="match status" value="1"/>
</dbReference>
<dbReference type="PROSITE" id="PS51178">
    <property type="entry name" value="PASTA"/>
    <property type="match status" value="4"/>
</dbReference>
<feature type="domain" description="PASTA" evidence="13">
    <location>
        <begin position="576"/>
        <end position="643"/>
    </location>
</feature>
<dbReference type="CDD" id="cd14014">
    <property type="entry name" value="STKc_PknB_like"/>
    <property type="match status" value="1"/>
</dbReference>
<keyword evidence="11" id="KW-0472">Membrane</keyword>
<keyword evidence="7" id="KW-0067">ATP-binding</keyword>
<proteinExistence type="predicted"/>
<dbReference type="InterPro" id="IPR000719">
    <property type="entry name" value="Prot_kinase_dom"/>
</dbReference>
<organism evidence="14 15">
    <name type="scientific">Corynebacterium marambiense</name>
    <dbReference type="NCBI Taxonomy" id="2765364"/>
    <lineage>
        <taxon>Bacteria</taxon>
        <taxon>Bacillati</taxon>
        <taxon>Actinomycetota</taxon>
        <taxon>Actinomycetes</taxon>
        <taxon>Mycobacteriales</taxon>
        <taxon>Corynebacteriaceae</taxon>
        <taxon>Corynebacterium</taxon>
    </lineage>
</organism>
<feature type="domain" description="PASTA" evidence="13">
    <location>
        <begin position="707"/>
        <end position="770"/>
    </location>
</feature>
<evidence type="ECO:0000259" key="12">
    <source>
        <dbReference type="PROSITE" id="PS50011"/>
    </source>
</evidence>
<dbReference type="Gene3D" id="3.30.10.20">
    <property type="match status" value="5"/>
</dbReference>
<dbReference type="SMART" id="SM00740">
    <property type="entry name" value="PASTA"/>
    <property type="match status" value="5"/>
</dbReference>
<dbReference type="EC" id="2.7.11.1" evidence="1"/>
<evidence type="ECO:0000256" key="8">
    <source>
        <dbReference type="ARBA" id="ARBA00047899"/>
    </source>
</evidence>
<evidence type="ECO:0000256" key="6">
    <source>
        <dbReference type="ARBA" id="ARBA00022777"/>
    </source>
</evidence>
<keyword evidence="11" id="KW-0812">Transmembrane</keyword>
<dbReference type="EMBL" id="JAEIOT010000007">
    <property type="protein sequence ID" value="MBI9000876.1"/>
    <property type="molecule type" value="Genomic_DNA"/>
</dbReference>
<reference evidence="14 15" key="1">
    <citation type="submission" date="2020-12" db="EMBL/GenBank/DDBJ databases">
        <title>Genome public.</title>
        <authorList>
            <person name="Sun Q."/>
        </authorList>
    </citation>
    <scope>NUCLEOTIDE SEQUENCE [LARGE SCALE GENOMIC DNA]</scope>
    <source>
        <strain evidence="14 15">CCM 8864</strain>
    </source>
</reference>
<dbReference type="PROSITE" id="PS50011">
    <property type="entry name" value="PROTEIN_KINASE_DOM"/>
    <property type="match status" value="1"/>
</dbReference>
<dbReference type="Gene3D" id="1.10.510.10">
    <property type="entry name" value="Transferase(Phosphotransferase) domain 1"/>
    <property type="match status" value="1"/>
</dbReference>
<evidence type="ECO:0000256" key="3">
    <source>
        <dbReference type="ARBA" id="ARBA00022679"/>
    </source>
</evidence>
<dbReference type="InterPro" id="IPR011009">
    <property type="entry name" value="Kinase-like_dom_sf"/>
</dbReference>
<evidence type="ECO:0000313" key="15">
    <source>
        <dbReference type="Proteomes" id="UP000625574"/>
    </source>
</evidence>
<feature type="transmembrane region" description="Helical" evidence="11">
    <location>
        <begin position="419"/>
        <end position="440"/>
    </location>
</feature>
<dbReference type="Pfam" id="PF00069">
    <property type="entry name" value="Pkinase"/>
    <property type="match status" value="1"/>
</dbReference>
<name>A0ABS0VWX7_9CORY</name>
<feature type="region of interest" description="Disordered" evidence="10">
    <location>
        <begin position="315"/>
        <end position="358"/>
    </location>
</feature>
<feature type="compositionally biased region" description="Acidic residues" evidence="10">
    <location>
        <begin position="610"/>
        <end position="619"/>
    </location>
</feature>
<dbReference type="RefSeq" id="WP_198736286.1">
    <property type="nucleotide sequence ID" value="NZ_JAEIOT010000007.1"/>
</dbReference>
<dbReference type="PANTHER" id="PTHR43289">
    <property type="entry name" value="MITOGEN-ACTIVATED PROTEIN KINASE KINASE KINASE 20-RELATED"/>
    <property type="match status" value="1"/>
</dbReference>